<sequence length="284" mass="32234">MTLKQQLELLNKEFTTLKTKLTAKLQTQQQTITDTNQKLNESNRKLETSLKENTENEKVLEKLIKEFKDMVIRQLSNCIRNPADIENLYVIKWQIGDGPTTEEKAKESGNSKFAGDAGYWQDEDAEVLANFFNSIANITDDINNIKLSANEQIFNNNKQQLIAKIQGLIGKYNFSVKLQRNLTAIEKLEPKHQKELLDLEKEAREAESAYKENLQKADNETDPDKKAEFIVLANKAAKKAEEIKRKVKNNPIAQLANFNYLDDLRALTQGNVPPNVCPDGQPGG</sequence>
<comment type="caution">
    <text evidence="1">The sequence shown here is derived from an EMBL/GenBank/DDBJ whole genome shotgun (WGS) entry which is preliminary data.</text>
</comment>
<accession>A0ACA9N8B6</accession>
<feature type="non-terminal residue" evidence="1">
    <location>
        <position position="284"/>
    </location>
</feature>
<name>A0ACA9N8B6_9GLOM</name>
<proteinExistence type="predicted"/>
<keyword evidence="2" id="KW-1185">Reference proteome</keyword>
<evidence type="ECO:0000313" key="1">
    <source>
        <dbReference type="EMBL" id="CAG8630853.1"/>
    </source>
</evidence>
<evidence type="ECO:0000313" key="2">
    <source>
        <dbReference type="Proteomes" id="UP000789860"/>
    </source>
</evidence>
<reference evidence="1" key="1">
    <citation type="submission" date="2021-06" db="EMBL/GenBank/DDBJ databases">
        <authorList>
            <person name="Kallberg Y."/>
            <person name="Tangrot J."/>
            <person name="Rosling A."/>
        </authorList>
    </citation>
    <scope>NUCLEOTIDE SEQUENCE</scope>
    <source>
        <strain evidence="1">AU212A</strain>
    </source>
</reference>
<organism evidence="1 2">
    <name type="scientific">Scutellospora calospora</name>
    <dbReference type="NCBI Taxonomy" id="85575"/>
    <lineage>
        <taxon>Eukaryota</taxon>
        <taxon>Fungi</taxon>
        <taxon>Fungi incertae sedis</taxon>
        <taxon>Mucoromycota</taxon>
        <taxon>Glomeromycotina</taxon>
        <taxon>Glomeromycetes</taxon>
        <taxon>Diversisporales</taxon>
        <taxon>Gigasporaceae</taxon>
        <taxon>Scutellospora</taxon>
    </lineage>
</organism>
<dbReference type="EMBL" id="CAJVPM010019648">
    <property type="protein sequence ID" value="CAG8630853.1"/>
    <property type="molecule type" value="Genomic_DNA"/>
</dbReference>
<dbReference type="Proteomes" id="UP000789860">
    <property type="component" value="Unassembled WGS sequence"/>
</dbReference>
<protein>
    <submittedName>
        <fullName evidence="1">10189_t:CDS:1</fullName>
    </submittedName>
</protein>
<gene>
    <name evidence="1" type="ORF">SCALOS_LOCUS7966</name>
</gene>